<feature type="transmembrane region" description="Helical" evidence="7">
    <location>
        <begin position="166"/>
        <end position="186"/>
    </location>
</feature>
<dbReference type="AlphaFoldDB" id="G0V8L3"/>
<keyword evidence="9" id="KW-1185">Reference proteome</keyword>
<protein>
    <recommendedName>
        <fullName evidence="10">Formate/nitrite transporter</fullName>
    </recommendedName>
</protein>
<comment type="similarity">
    <text evidence="5">Belongs to the FNT transporter (TC 1.A.16) family.</text>
</comment>
<evidence type="ECO:0000256" key="3">
    <source>
        <dbReference type="ARBA" id="ARBA00022989"/>
    </source>
</evidence>
<evidence type="ECO:0000256" key="1">
    <source>
        <dbReference type="ARBA" id="ARBA00004141"/>
    </source>
</evidence>
<feature type="compositionally biased region" description="Low complexity" evidence="6">
    <location>
        <begin position="639"/>
        <end position="650"/>
    </location>
</feature>
<dbReference type="PANTHER" id="PTHR30520">
    <property type="entry name" value="FORMATE TRANSPORTER-RELATED"/>
    <property type="match status" value="1"/>
</dbReference>
<dbReference type="Gene3D" id="1.20.1080.10">
    <property type="entry name" value="Glycerol uptake facilitator protein"/>
    <property type="match status" value="1"/>
</dbReference>
<feature type="transmembrane region" description="Helical" evidence="7">
    <location>
        <begin position="233"/>
        <end position="264"/>
    </location>
</feature>
<proteinExistence type="inferred from homology"/>
<dbReference type="InterPro" id="IPR000292">
    <property type="entry name" value="For/NO2_transpt"/>
</dbReference>
<comment type="subcellular location">
    <subcellularLocation>
        <location evidence="1">Membrane</location>
        <topology evidence="1">Multi-pass membrane protein</topology>
    </subcellularLocation>
</comment>
<keyword evidence="3 7" id="KW-1133">Transmembrane helix</keyword>
<dbReference type="OMA" id="ERTHINM"/>
<dbReference type="GO" id="GO:0006821">
    <property type="term" value="P:chloride transport"/>
    <property type="evidence" value="ECO:0007669"/>
    <property type="project" value="EnsemblFungi"/>
</dbReference>
<evidence type="ECO:0000256" key="6">
    <source>
        <dbReference type="SAM" id="MobiDB-lite"/>
    </source>
</evidence>
<feature type="compositionally biased region" description="Basic residues" evidence="6">
    <location>
        <begin position="406"/>
        <end position="418"/>
    </location>
</feature>
<dbReference type="GO" id="GO:0005886">
    <property type="term" value="C:plasma membrane"/>
    <property type="evidence" value="ECO:0007669"/>
    <property type="project" value="TreeGrafter"/>
</dbReference>
<dbReference type="EMBL" id="HE576752">
    <property type="protein sequence ID" value="CCC67812.1"/>
    <property type="molecule type" value="Genomic_DNA"/>
</dbReference>
<dbReference type="GeneID" id="96901290"/>
<reference evidence="8 9" key="1">
    <citation type="journal article" date="2011" name="Proc. Natl. Acad. Sci. U.S.A.">
        <title>Evolutionary erosion of yeast sex chromosomes by mating-type switching accidents.</title>
        <authorList>
            <person name="Gordon J.L."/>
            <person name="Armisen D."/>
            <person name="Proux-Wera E."/>
            <person name="Oheigeartaigh S.S."/>
            <person name="Byrne K.P."/>
            <person name="Wolfe K.H."/>
        </authorList>
    </citation>
    <scope>NUCLEOTIDE SEQUENCE [LARGE SCALE GENOMIC DNA]</scope>
    <source>
        <strain evidence="9">ATCC 76901 / BCRC 22586 / CBS 4309 / NBRC 1992 / NRRL Y-12630</strain>
    </source>
</reference>
<reference key="2">
    <citation type="submission" date="2011-08" db="EMBL/GenBank/DDBJ databases">
        <title>Genome sequence of Naumovozyma castellii.</title>
        <authorList>
            <person name="Gordon J.L."/>
            <person name="Armisen D."/>
            <person name="Proux-Wera E."/>
            <person name="OhEigeartaigh S.S."/>
            <person name="Byrne K.P."/>
            <person name="Wolfe K.H."/>
        </authorList>
    </citation>
    <scope>NUCLEOTIDE SEQUENCE</scope>
    <source>
        <strain>Type strain:CBS 4309</strain>
    </source>
</reference>
<evidence type="ECO:0000313" key="8">
    <source>
        <dbReference type="EMBL" id="CCC67812.1"/>
    </source>
</evidence>
<dbReference type="GO" id="GO:0015513">
    <property type="term" value="F:high-affinity secondary active nitrite transmembrane transporter activity"/>
    <property type="evidence" value="ECO:0007669"/>
    <property type="project" value="TreeGrafter"/>
</dbReference>
<feature type="transmembrane region" description="Helical" evidence="7">
    <location>
        <begin position="193"/>
        <end position="213"/>
    </location>
</feature>
<feature type="region of interest" description="Disordered" evidence="6">
    <location>
        <begin position="394"/>
        <end position="432"/>
    </location>
</feature>
<dbReference type="OrthoDB" id="4829at2759"/>
<feature type="region of interest" description="Disordered" evidence="6">
    <location>
        <begin position="489"/>
        <end position="515"/>
    </location>
</feature>
<dbReference type="InterPro" id="IPR023271">
    <property type="entry name" value="Aquaporin-like"/>
</dbReference>
<dbReference type="Proteomes" id="UP000001640">
    <property type="component" value="Chromosome 1"/>
</dbReference>
<dbReference type="eggNOG" id="ENOG502QUGF">
    <property type="taxonomic scope" value="Eukaryota"/>
</dbReference>
<evidence type="ECO:0000256" key="2">
    <source>
        <dbReference type="ARBA" id="ARBA00022692"/>
    </source>
</evidence>
<keyword evidence="4 7" id="KW-0472">Membrane</keyword>
<dbReference type="FunCoup" id="G0V8L3">
    <property type="interactions" value="31"/>
</dbReference>
<accession>G0V8L3</accession>
<evidence type="ECO:0000313" key="9">
    <source>
        <dbReference type="Proteomes" id="UP000001640"/>
    </source>
</evidence>
<evidence type="ECO:0008006" key="10">
    <source>
        <dbReference type="Google" id="ProtNLM"/>
    </source>
</evidence>
<gene>
    <name evidence="8" type="primary">NCAS0A12540</name>
    <name evidence="8" type="ordered locus">NCAS_0A12540</name>
</gene>
<dbReference type="InParanoid" id="G0V8L3"/>
<dbReference type="GO" id="GO:0140299">
    <property type="term" value="F:molecular sensor activity"/>
    <property type="evidence" value="ECO:0007669"/>
    <property type="project" value="EnsemblFungi"/>
</dbReference>
<dbReference type="KEGG" id="ncs:NCAS_0A12540"/>
<dbReference type="GO" id="GO:2001225">
    <property type="term" value="P:regulation of chloride transport"/>
    <property type="evidence" value="ECO:0007669"/>
    <property type="project" value="EnsemblFungi"/>
</dbReference>
<name>G0V8L3_NAUCA</name>
<dbReference type="RefSeq" id="XP_003674192.1">
    <property type="nucleotide sequence ID" value="XM_003674144.1"/>
</dbReference>
<feature type="transmembrane region" description="Helical" evidence="7">
    <location>
        <begin position="32"/>
        <end position="55"/>
    </location>
</feature>
<dbReference type="Pfam" id="PF01226">
    <property type="entry name" value="Form_Nir_trans"/>
    <property type="match status" value="1"/>
</dbReference>
<feature type="transmembrane region" description="Helical" evidence="7">
    <location>
        <begin position="112"/>
        <end position="135"/>
    </location>
</feature>
<feature type="region of interest" description="Disordered" evidence="6">
    <location>
        <begin position="620"/>
        <end position="650"/>
    </location>
</feature>
<evidence type="ECO:0000256" key="7">
    <source>
        <dbReference type="SAM" id="Phobius"/>
    </source>
</evidence>
<feature type="region of interest" description="Disordered" evidence="6">
    <location>
        <begin position="305"/>
        <end position="336"/>
    </location>
</feature>
<dbReference type="HOGENOM" id="CLU_020549_0_0_1"/>
<sequence>MVDDTYYITPHEAALAVVATAMKKARLQIDTLIVNSLVGGIFFSSGAALYIAIHSDNPKWLDENPGILNMMGSMCFGLGLFYVVIMGVDLFNSNILFFSVGVLRGAVTIYDLLVSWIVSWLCNIGGTLFVSYLFIHVNKVGSSEDWVKGSILIAEGKASFSFMESFLKGIAGNFFVALAIYLQLLAKPTHVKLLLVGLPIFTFVTIGWSHAVADMTLMYVGMLNGANVSVGEYIWKLLIPVSLGNIIGGSAFGLIVPFYLHLVVVERDRKKLKLPEYEARDEQPELNMDSRVVRVKPFESPVAHLGSIDSASSSDDESSSDGDINEKYGTNESSLTVQNVKPATLSSTSALSPYSSMVSSSAGSINSQYEVAPSPYRPTPISVQKSPIDLSRCTTSRTATADTLRKSKTKGSRSRRHSFASLRSPPGVFPVRGMGEPLAREKTIENSNYIPTTKEMEKEKVEEEKEEEIRLKRTSTNMGIKRTITRVLTRKDDEDGDTEERRAEHKPEYNAEEDKPGAKLGRAITRLVERTPSAQKVVNNDDMTLPMTTQDTFPHNSPEKCRSYNDRDSLRKKASINSLLRKVSRQFEPSNAEEIRRELSNSGVTPRAAMAAQNVAGMENFNRFDTRSDEESSIDSLSNNPNYNGDYGDD</sequence>
<dbReference type="STRING" id="1064592.G0V8L3"/>
<keyword evidence="2 7" id="KW-0812">Transmembrane</keyword>
<dbReference type="GO" id="GO:0015707">
    <property type="term" value="P:nitrite transport"/>
    <property type="evidence" value="ECO:0007669"/>
    <property type="project" value="TreeGrafter"/>
</dbReference>
<dbReference type="PANTHER" id="PTHR30520:SF6">
    <property type="entry name" value="FORMATE_NITRATE FAMILY TRANSPORTER (EUROFUNG)"/>
    <property type="match status" value="1"/>
</dbReference>
<organism evidence="8 9">
    <name type="scientific">Naumovozyma castellii</name>
    <name type="common">Yeast</name>
    <name type="synonym">Saccharomyces castellii</name>
    <dbReference type="NCBI Taxonomy" id="27288"/>
    <lineage>
        <taxon>Eukaryota</taxon>
        <taxon>Fungi</taxon>
        <taxon>Dikarya</taxon>
        <taxon>Ascomycota</taxon>
        <taxon>Saccharomycotina</taxon>
        <taxon>Saccharomycetes</taxon>
        <taxon>Saccharomycetales</taxon>
        <taxon>Saccharomycetaceae</taxon>
        <taxon>Naumovozyma</taxon>
    </lineage>
</organism>
<feature type="transmembrane region" description="Helical" evidence="7">
    <location>
        <begin position="67"/>
        <end position="91"/>
    </location>
</feature>
<evidence type="ECO:0000256" key="5">
    <source>
        <dbReference type="ARBA" id="ARBA00049660"/>
    </source>
</evidence>
<evidence type="ECO:0000256" key="4">
    <source>
        <dbReference type="ARBA" id="ARBA00023136"/>
    </source>
</evidence>